<evidence type="ECO:0000313" key="1">
    <source>
        <dbReference type="EMBL" id="PRQ53239.1"/>
    </source>
</evidence>
<dbReference type="AlphaFoldDB" id="A0A2P6S3I4"/>
<evidence type="ECO:0000313" key="2">
    <source>
        <dbReference type="Proteomes" id="UP000238479"/>
    </source>
</evidence>
<gene>
    <name evidence="1" type="ORF">RchiOBHm_Chr2g0164311</name>
</gene>
<accession>A0A2P6S3I4</accession>
<comment type="caution">
    <text evidence="1">The sequence shown here is derived from an EMBL/GenBank/DDBJ whole genome shotgun (WGS) entry which is preliminary data.</text>
</comment>
<dbReference type="Gramene" id="PRQ53239">
    <property type="protein sequence ID" value="PRQ53239"/>
    <property type="gene ID" value="RchiOBHm_Chr2g0164311"/>
</dbReference>
<proteinExistence type="predicted"/>
<name>A0A2P6S3I4_ROSCH</name>
<sequence length="96" mass="10808">MSGVSSKLVLDKTEQLQKELSDLQFEYDRAVFLLKIADSTGEAAKKRDSKVLPENPETSAAAIKKQHPFKPKETCLPENPESGYKERGEYRCDCCI</sequence>
<dbReference type="STRING" id="74649.A0A2P6S3I4"/>
<dbReference type="EMBL" id="PDCK01000040">
    <property type="protein sequence ID" value="PRQ53239.1"/>
    <property type="molecule type" value="Genomic_DNA"/>
</dbReference>
<reference evidence="1 2" key="1">
    <citation type="journal article" date="2018" name="Nat. Genet.">
        <title>The Rosa genome provides new insights in the design of modern roses.</title>
        <authorList>
            <person name="Bendahmane M."/>
        </authorList>
    </citation>
    <scope>NUCLEOTIDE SEQUENCE [LARGE SCALE GENOMIC DNA]</scope>
    <source>
        <strain evidence="2">cv. Old Blush</strain>
    </source>
</reference>
<organism evidence="1 2">
    <name type="scientific">Rosa chinensis</name>
    <name type="common">China rose</name>
    <dbReference type="NCBI Taxonomy" id="74649"/>
    <lineage>
        <taxon>Eukaryota</taxon>
        <taxon>Viridiplantae</taxon>
        <taxon>Streptophyta</taxon>
        <taxon>Embryophyta</taxon>
        <taxon>Tracheophyta</taxon>
        <taxon>Spermatophyta</taxon>
        <taxon>Magnoliopsida</taxon>
        <taxon>eudicotyledons</taxon>
        <taxon>Gunneridae</taxon>
        <taxon>Pentapetalae</taxon>
        <taxon>rosids</taxon>
        <taxon>fabids</taxon>
        <taxon>Rosales</taxon>
        <taxon>Rosaceae</taxon>
        <taxon>Rosoideae</taxon>
        <taxon>Rosoideae incertae sedis</taxon>
        <taxon>Rosa</taxon>
    </lineage>
</organism>
<keyword evidence="2" id="KW-1185">Reference proteome</keyword>
<protein>
    <submittedName>
        <fullName evidence="1">Uncharacterized protein</fullName>
    </submittedName>
</protein>
<dbReference type="Proteomes" id="UP000238479">
    <property type="component" value="Chromosome 2"/>
</dbReference>